<keyword evidence="4" id="KW-1133">Transmembrane helix</keyword>
<gene>
    <name evidence="10" type="ORF">B0T14DRAFT_146492</name>
</gene>
<evidence type="ECO:0000313" key="10">
    <source>
        <dbReference type="EMBL" id="KAK0627945.1"/>
    </source>
</evidence>
<evidence type="ECO:0000256" key="9">
    <source>
        <dbReference type="ARBA" id="ARBA00035112"/>
    </source>
</evidence>
<dbReference type="PANTHER" id="PTHR33365:SF11">
    <property type="entry name" value="TAT PATHWAY SIGNAL SEQUENCE"/>
    <property type="match status" value="1"/>
</dbReference>
<evidence type="ECO:0000256" key="4">
    <source>
        <dbReference type="ARBA" id="ARBA00022989"/>
    </source>
</evidence>
<dbReference type="EMBL" id="JAULSU010000002">
    <property type="protein sequence ID" value="KAK0627945.1"/>
    <property type="molecule type" value="Genomic_DNA"/>
</dbReference>
<reference evidence="10" key="1">
    <citation type="submission" date="2023-06" db="EMBL/GenBank/DDBJ databases">
        <title>Genome-scale phylogeny and comparative genomics of the fungal order Sordariales.</title>
        <authorList>
            <consortium name="Lawrence Berkeley National Laboratory"/>
            <person name="Hensen N."/>
            <person name="Bonometti L."/>
            <person name="Westerberg I."/>
            <person name="Brannstrom I.O."/>
            <person name="Guillou S."/>
            <person name="Cros-Aarteil S."/>
            <person name="Calhoun S."/>
            <person name="Haridas S."/>
            <person name="Kuo A."/>
            <person name="Mondo S."/>
            <person name="Pangilinan J."/>
            <person name="Riley R."/>
            <person name="Labutti K."/>
            <person name="Andreopoulos B."/>
            <person name="Lipzen A."/>
            <person name="Chen C."/>
            <person name="Yanf M."/>
            <person name="Daum C."/>
            <person name="Ng V."/>
            <person name="Clum A."/>
            <person name="Steindorff A."/>
            <person name="Ohm R."/>
            <person name="Martin F."/>
            <person name="Silar P."/>
            <person name="Natvig D."/>
            <person name="Lalanne C."/>
            <person name="Gautier V."/>
            <person name="Ament-Velasquez S.L."/>
            <person name="Kruys A."/>
            <person name="Hutchinson M.I."/>
            <person name="Powell A.J."/>
            <person name="Barry K."/>
            <person name="Miller A.N."/>
            <person name="Grigoriev I.V."/>
            <person name="Debuchy R."/>
            <person name="Gladieux P."/>
            <person name="Thoren M.H."/>
            <person name="Johannesson H."/>
        </authorList>
    </citation>
    <scope>NUCLEOTIDE SEQUENCE</scope>
    <source>
        <strain evidence="10">CBS 606.72</strain>
    </source>
</reference>
<accession>A0AA39X6Y5</accession>
<keyword evidence="7" id="KW-0472">Membrane</keyword>
<evidence type="ECO:0000256" key="6">
    <source>
        <dbReference type="ARBA" id="ARBA00023026"/>
    </source>
</evidence>
<dbReference type="Proteomes" id="UP001175000">
    <property type="component" value="Unassembled WGS sequence"/>
</dbReference>
<dbReference type="GO" id="GO:0016020">
    <property type="term" value="C:membrane"/>
    <property type="evidence" value="ECO:0007669"/>
    <property type="project" value="UniProtKB-SubCell"/>
</dbReference>
<comment type="similarity">
    <text evidence="9">Belongs to the ustYa family.</text>
</comment>
<name>A0AA39X6Y5_9PEZI</name>
<keyword evidence="6" id="KW-0843">Virulence</keyword>
<evidence type="ECO:0000256" key="1">
    <source>
        <dbReference type="ARBA" id="ARBA00004167"/>
    </source>
</evidence>
<comment type="pathway">
    <text evidence="2">Mycotoxin biosynthesis.</text>
</comment>
<evidence type="ECO:0000256" key="7">
    <source>
        <dbReference type="ARBA" id="ARBA00023136"/>
    </source>
</evidence>
<evidence type="ECO:0008006" key="12">
    <source>
        <dbReference type="Google" id="ProtNLM"/>
    </source>
</evidence>
<evidence type="ECO:0000256" key="5">
    <source>
        <dbReference type="ARBA" id="ARBA00023002"/>
    </source>
</evidence>
<comment type="caution">
    <text evidence="10">The sequence shown here is derived from an EMBL/GenBank/DDBJ whole genome shotgun (WGS) entry which is preliminary data.</text>
</comment>
<proteinExistence type="inferred from homology"/>
<protein>
    <recommendedName>
        <fullName evidence="12">Oxidase ustYa</fullName>
    </recommendedName>
</protein>
<evidence type="ECO:0000313" key="11">
    <source>
        <dbReference type="Proteomes" id="UP001175000"/>
    </source>
</evidence>
<dbReference type="PANTHER" id="PTHR33365">
    <property type="entry name" value="YALI0B05434P"/>
    <property type="match status" value="1"/>
</dbReference>
<evidence type="ECO:0000256" key="8">
    <source>
        <dbReference type="ARBA" id="ARBA00023180"/>
    </source>
</evidence>
<dbReference type="AlphaFoldDB" id="A0AA39X6Y5"/>
<evidence type="ECO:0000256" key="3">
    <source>
        <dbReference type="ARBA" id="ARBA00022692"/>
    </source>
</evidence>
<keyword evidence="3" id="KW-0812">Transmembrane</keyword>
<evidence type="ECO:0000256" key="2">
    <source>
        <dbReference type="ARBA" id="ARBA00004685"/>
    </source>
</evidence>
<dbReference type="Pfam" id="PF11807">
    <property type="entry name" value="UstYa"/>
    <property type="match status" value="1"/>
</dbReference>
<dbReference type="InterPro" id="IPR021765">
    <property type="entry name" value="UstYa-like"/>
</dbReference>
<dbReference type="GO" id="GO:0016491">
    <property type="term" value="F:oxidoreductase activity"/>
    <property type="evidence" value="ECO:0007669"/>
    <property type="project" value="UniProtKB-KW"/>
</dbReference>
<sequence>MSDLQHKFADAESASFLPKEENEIESEHVHHLHSQEWRPWRLLAHIFSYTVLFLISFGLGRHSSAPELKIDTFPRSQSMIGQVLHKTIIFKPDASFDEDPFGPDMVESPWHKLSPPGKGHIRVDDPPAWNISGGYPLNDAARPGAEEYTLSVFHQLHCLAAIKSRMSRLQDWYEGKNDQEYLRFALGEEHVRGYHIYHCFDYIRQAIMCAGDTALERARMVDGKLARGVDGWGVEHQCRDWDIIFNWAKEHRSGDDEGID</sequence>
<comment type="subcellular location">
    <subcellularLocation>
        <location evidence="1">Membrane</location>
        <topology evidence="1">Single-pass membrane protein</topology>
    </subcellularLocation>
</comment>
<organism evidence="10 11">
    <name type="scientific">Immersiella caudata</name>
    <dbReference type="NCBI Taxonomy" id="314043"/>
    <lineage>
        <taxon>Eukaryota</taxon>
        <taxon>Fungi</taxon>
        <taxon>Dikarya</taxon>
        <taxon>Ascomycota</taxon>
        <taxon>Pezizomycotina</taxon>
        <taxon>Sordariomycetes</taxon>
        <taxon>Sordariomycetidae</taxon>
        <taxon>Sordariales</taxon>
        <taxon>Lasiosphaeriaceae</taxon>
        <taxon>Immersiella</taxon>
    </lineage>
</organism>
<dbReference type="GO" id="GO:0043386">
    <property type="term" value="P:mycotoxin biosynthetic process"/>
    <property type="evidence" value="ECO:0007669"/>
    <property type="project" value="InterPro"/>
</dbReference>
<keyword evidence="8" id="KW-0325">Glycoprotein</keyword>
<keyword evidence="11" id="KW-1185">Reference proteome</keyword>
<keyword evidence="5" id="KW-0560">Oxidoreductase</keyword>